<dbReference type="RefSeq" id="WP_110888724.1">
    <property type="nucleotide sequence ID" value="NZ_QJSX01000024.1"/>
</dbReference>
<evidence type="ECO:0000259" key="1">
    <source>
        <dbReference type="Pfam" id="PF00144"/>
    </source>
</evidence>
<proteinExistence type="predicted"/>
<dbReference type="EMBL" id="QJSX01000024">
    <property type="protein sequence ID" value="PYE49384.1"/>
    <property type="molecule type" value="Genomic_DNA"/>
</dbReference>
<dbReference type="SUPFAM" id="SSF56601">
    <property type="entry name" value="beta-lactamase/transpeptidase-like"/>
    <property type="match status" value="1"/>
</dbReference>
<sequence>MLPSALAFDDSTFENVRRVVDDAVEQGTHPSAVVTIARGDGTAWSHVAPGLTSHTFTSRFPIASITKPIVALALMRLVERGALLVGDPVARHLPSFARNGKERVTVRHLLTHTSGLSVPEDVSNALWLDRATREAYVEAAFDAPLAFEPGSHHAYVSVHGFEVLAALVTHLAQRDFTRVLHEEVFAPLGMIDTSFDVPDESRLAHAPFQGGRDELAYWASLTFASGGLMSTASDLLALGLTLLRGGRSGSYRLLSAGTLEVMTRLHTRGLRNDSGFAFQALGWGKRSDAGVLLASDASFGHSGATGAFLWIDPVYDVVFVFLSSEGGTEPHRVPMLALNATIAALT</sequence>
<reference evidence="2 3" key="1">
    <citation type="submission" date="2018-06" db="EMBL/GenBank/DDBJ databases">
        <title>Genomic Encyclopedia of Type Strains, Phase IV (KMG-IV): sequencing the most valuable type-strain genomes for metagenomic binning, comparative biology and taxonomic classification.</title>
        <authorList>
            <person name="Goeker M."/>
        </authorList>
    </citation>
    <scope>NUCLEOTIDE SEQUENCE [LARGE SCALE GENOMIC DNA]</scope>
    <source>
        <strain evidence="2 3">DSM 18048</strain>
    </source>
</reference>
<feature type="domain" description="Beta-lactamase-related" evidence="1">
    <location>
        <begin position="16"/>
        <end position="335"/>
    </location>
</feature>
<dbReference type="Gene3D" id="3.40.710.10">
    <property type="entry name" value="DD-peptidase/beta-lactamase superfamily"/>
    <property type="match status" value="1"/>
</dbReference>
<evidence type="ECO:0000313" key="2">
    <source>
        <dbReference type="EMBL" id="PYE49384.1"/>
    </source>
</evidence>
<dbReference type="AlphaFoldDB" id="A0A318SGJ6"/>
<dbReference type="InterPro" id="IPR001466">
    <property type="entry name" value="Beta-lactam-related"/>
</dbReference>
<comment type="caution">
    <text evidence="2">The sequence shown here is derived from an EMBL/GenBank/DDBJ whole genome shotgun (WGS) entry which is preliminary data.</text>
</comment>
<keyword evidence="3" id="KW-1185">Reference proteome</keyword>
<gene>
    <name evidence="2" type="ORF">DES52_12420</name>
</gene>
<evidence type="ECO:0000313" key="3">
    <source>
        <dbReference type="Proteomes" id="UP000248326"/>
    </source>
</evidence>
<dbReference type="InterPro" id="IPR012338">
    <property type="entry name" value="Beta-lactam/transpept-like"/>
</dbReference>
<protein>
    <submittedName>
        <fullName evidence="2">CubicO group peptidase (Beta-lactamase class C family)</fullName>
    </submittedName>
</protein>
<dbReference type="InterPro" id="IPR050789">
    <property type="entry name" value="Diverse_Enzym_Activities"/>
</dbReference>
<dbReference type="Pfam" id="PF00144">
    <property type="entry name" value="Beta-lactamase"/>
    <property type="match status" value="1"/>
</dbReference>
<dbReference type="OrthoDB" id="9770183at2"/>
<name>A0A318SGJ6_9DEIO</name>
<dbReference type="PANTHER" id="PTHR43283">
    <property type="entry name" value="BETA-LACTAMASE-RELATED"/>
    <property type="match status" value="1"/>
</dbReference>
<accession>A0A318SGJ6</accession>
<organism evidence="2 3">
    <name type="scientific">Deinococcus yavapaiensis KR-236</name>
    <dbReference type="NCBI Taxonomy" id="694435"/>
    <lineage>
        <taxon>Bacteria</taxon>
        <taxon>Thermotogati</taxon>
        <taxon>Deinococcota</taxon>
        <taxon>Deinococci</taxon>
        <taxon>Deinococcales</taxon>
        <taxon>Deinococcaceae</taxon>
        <taxon>Deinococcus</taxon>
    </lineage>
</organism>
<dbReference type="Proteomes" id="UP000248326">
    <property type="component" value="Unassembled WGS sequence"/>
</dbReference>